<organism evidence="2">
    <name type="scientific">Loa loa</name>
    <name type="common">Eye worm</name>
    <name type="synonym">Filaria loa</name>
    <dbReference type="NCBI Taxonomy" id="7209"/>
    <lineage>
        <taxon>Eukaryota</taxon>
        <taxon>Metazoa</taxon>
        <taxon>Ecdysozoa</taxon>
        <taxon>Nematoda</taxon>
        <taxon>Chromadorea</taxon>
        <taxon>Rhabditida</taxon>
        <taxon>Spirurina</taxon>
        <taxon>Spiruromorpha</taxon>
        <taxon>Filarioidea</taxon>
        <taxon>Onchocercidae</taxon>
        <taxon>Loa</taxon>
    </lineage>
</organism>
<sequence>MKEFNFEVGYKQNAGRVNTIECPKSESSKVPSSGKSEGSQKGELKISRKTPETDSHATSKQEESSNKGDQIIRKT</sequence>
<reference evidence="2" key="1">
    <citation type="submission" date="2012-04" db="EMBL/GenBank/DDBJ databases">
        <title>The Genome Sequence of Loa loa.</title>
        <authorList>
            <consortium name="The Broad Institute Genome Sequencing Platform"/>
            <consortium name="Broad Institute Genome Sequencing Center for Infectious Disease"/>
            <person name="Nutman T.B."/>
            <person name="Fink D.L."/>
            <person name="Russ C."/>
            <person name="Young S."/>
            <person name="Zeng Q."/>
            <person name="Gargeya S."/>
            <person name="Alvarado L."/>
            <person name="Berlin A."/>
            <person name="Chapman S.B."/>
            <person name="Chen Z."/>
            <person name="Freedman E."/>
            <person name="Gellesch M."/>
            <person name="Goldberg J."/>
            <person name="Griggs A."/>
            <person name="Gujja S."/>
            <person name="Heilman E.R."/>
            <person name="Heiman D."/>
            <person name="Howarth C."/>
            <person name="Mehta T."/>
            <person name="Neiman D."/>
            <person name="Pearson M."/>
            <person name="Roberts A."/>
            <person name="Saif S."/>
            <person name="Shea T."/>
            <person name="Shenoy N."/>
            <person name="Sisk P."/>
            <person name="Stolte C."/>
            <person name="Sykes S."/>
            <person name="White J."/>
            <person name="Yandava C."/>
            <person name="Haas B."/>
            <person name="Henn M.R."/>
            <person name="Nusbaum C."/>
            <person name="Birren B."/>
        </authorList>
    </citation>
    <scope>NUCLEOTIDE SEQUENCE [LARGE SCALE GENOMIC DNA]</scope>
</reference>
<feature type="compositionally biased region" description="Low complexity" evidence="1">
    <location>
        <begin position="28"/>
        <end position="37"/>
    </location>
</feature>
<accession>A0A1S0TUG3</accession>
<dbReference type="InParanoid" id="A0A1S0TUG3"/>
<dbReference type="CTD" id="9945615"/>
<dbReference type="RefSeq" id="XP_020302155.1">
    <property type="nucleotide sequence ID" value="XM_020447635.1"/>
</dbReference>
<dbReference type="KEGG" id="loa:LOAG_08187"/>
<evidence type="ECO:0000256" key="1">
    <source>
        <dbReference type="SAM" id="MobiDB-lite"/>
    </source>
</evidence>
<dbReference type="EMBL" id="JH712559">
    <property type="protein sequence ID" value="EFO20301.2"/>
    <property type="molecule type" value="Genomic_DNA"/>
</dbReference>
<feature type="region of interest" description="Disordered" evidence="1">
    <location>
        <begin position="1"/>
        <end position="75"/>
    </location>
</feature>
<dbReference type="AlphaFoldDB" id="A0A1S0TUG3"/>
<dbReference type="GeneID" id="9945615"/>
<evidence type="ECO:0000313" key="2">
    <source>
        <dbReference type="EMBL" id="EFO20301.2"/>
    </source>
</evidence>
<gene>
    <name evidence="2" type="ORF">LOAG_08187</name>
</gene>
<feature type="compositionally biased region" description="Basic and acidic residues" evidence="1">
    <location>
        <begin position="38"/>
        <end position="75"/>
    </location>
</feature>
<name>A0A1S0TUG3_LOALO</name>
<protein>
    <submittedName>
        <fullName evidence="2">Uncharacterized protein</fullName>
    </submittedName>
</protein>
<proteinExistence type="predicted"/>